<dbReference type="KEGG" id="pchm:VFPPC_18227"/>
<dbReference type="InterPro" id="IPR036864">
    <property type="entry name" value="Zn2-C6_fun-type_DNA-bd_sf"/>
</dbReference>
<dbReference type="OrthoDB" id="5229455at2759"/>
<gene>
    <name evidence="4" type="ORF">VFPPC_18227</name>
</gene>
<sequence length="580" mass="64626">MFNVWADLTSIQRIVDAASITLRPPTCIRGTNKENLMRSRDGFVPWNLGSRGELGDVTVGLLKESPTFFFIQEKGPIDRCCVVLCQSAIFLVAGGSGFNFQSRGVSIPAQFIQLLHPQSRLNSSSGSSLPCVRRIQGRIAFEAGRAGRCICTLCLIDQHQHRTTIGSRSLGPHPQSRMKRNTHNRSTRDRSSSSSAETDETEPSSSLAVIPAAGKPQPTTRRGHFKSRLGCFNCKRRRVKCNELRPSCSPCRRLGLFCDYPSAFSAAGPVRANPSALSLQDLQFYHRFLTTAFPTLPLRADKVWAKCASECLAHAVLGLGASHLTQHGEVDYTSQALNHRVTAIKLVNEQFINPPKDADTADALFAAIICLATQTSLLPDGMVEYLTITRGGALIWAFVIPGHKESLFSSFTNESHDEALSQVVSEEPKDFEIPDEFLASVMRVNNYRGTARLIPSRYVATVYHGTTQLANSVRSAWKAHADLWRAHCYFDNDTFSAFVHQENYPAQLLIVHMFLLDYVLGPFCTSSKEEFKFPARKQVIISWARNLLKRLPPEFKIYGNWIEKYCYTLESSNGRSLLTP</sequence>
<proteinExistence type="predicted"/>
<dbReference type="InterPro" id="IPR001138">
    <property type="entry name" value="Zn2Cys6_DnaBD"/>
</dbReference>
<evidence type="ECO:0000256" key="1">
    <source>
        <dbReference type="ARBA" id="ARBA00023242"/>
    </source>
</evidence>
<comment type="caution">
    <text evidence="4">The sequence shown here is derived from an EMBL/GenBank/DDBJ whole genome shotgun (WGS) entry which is preliminary data.</text>
</comment>
<evidence type="ECO:0000313" key="4">
    <source>
        <dbReference type="EMBL" id="OWT42615.1"/>
    </source>
</evidence>
<dbReference type="RefSeq" id="XP_022285106.1">
    <property type="nucleotide sequence ID" value="XM_022429873.1"/>
</dbReference>
<accession>A0A219AR16</accession>
<dbReference type="PANTHER" id="PTHR47784">
    <property type="entry name" value="STEROL UPTAKE CONTROL PROTEIN 2"/>
    <property type="match status" value="1"/>
</dbReference>
<keyword evidence="5" id="KW-1185">Reference proteome</keyword>
<evidence type="ECO:0000259" key="3">
    <source>
        <dbReference type="PROSITE" id="PS50048"/>
    </source>
</evidence>
<dbReference type="Pfam" id="PF00172">
    <property type="entry name" value="Zn_clus"/>
    <property type="match status" value="1"/>
</dbReference>
<keyword evidence="1" id="KW-0539">Nucleus</keyword>
<dbReference type="GeneID" id="33937069"/>
<feature type="region of interest" description="Disordered" evidence="2">
    <location>
        <begin position="165"/>
        <end position="223"/>
    </location>
</feature>
<dbReference type="PROSITE" id="PS00463">
    <property type="entry name" value="ZN2_CY6_FUNGAL_1"/>
    <property type="match status" value="1"/>
</dbReference>
<dbReference type="Gene3D" id="4.10.240.10">
    <property type="entry name" value="Zn(2)-C6 fungal-type DNA-binding domain"/>
    <property type="match status" value="1"/>
</dbReference>
<dbReference type="PANTHER" id="PTHR47784:SF5">
    <property type="entry name" value="STEROL UPTAKE CONTROL PROTEIN 2"/>
    <property type="match status" value="1"/>
</dbReference>
<dbReference type="InterPro" id="IPR053157">
    <property type="entry name" value="Sterol_Uptake_Regulator"/>
</dbReference>
<dbReference type="STRING" id="1380566.A0A219AR16"/>
<feature type="domain" description="Zn(2)-C6 fungal-type" evidence="3">
    <location>
        <begin position="230"/>
        <end position="260"/>
    </location>
</feature>
<dbReference type="GO" id="GO:0001228">
    <property type="term" value="F:DNA-binding transcription activator activity, RNA polymerase II-specific"/>
    <property type="evidence" value="ECO:0007669"/>
    <property type="project" value="TreeGrafter"/>
</dbReference>
<dbReference type="SMART" id="SM00066">
    <property type="entry name" value="GAL4"/>
    <property type="match status" value="1"/>
</dbReference>
<dbReference type="GO" id="GO:0008270">
    <property type="term" value="F:zinc ion binding"/>
    <property type="evidence" value="ECO:0007669"/>
    <property type="project" value="InterPro"/>
</dbReference>
<feature type="compositionally biased region" description="Basic residues" evidence="2">
    <location>
        <begin position="176"/>
        <end position="185"/>
    </location>
</feature>
<dbReference type="SUPFAM" id="SSF57701">
    <property type="entry name" value="Zn2/Cys6 DNA-binding domain"/>
    <property type="match status" value="1"/>
</dbReference>
<dbReference type="PROSITE" id="PS50048">
    <property type="entry name" value="ZN2_CY6_FUNGAL_2"/>
    <property type="match status" value="1"/>
</dbReference>
<dbReference type="CDD" id="cd00067">
    <property type="entry name" value="GAL4"/>
    <property type="match status" value="1"/>
</dbReference>
<dbReference type="EMBL" id="LSBJ02000009">
    <property type="protein sequence ID" value="OWT42615.1"/>
    <property type="molecule type" value="Genomic_DNA"/>
</dbReference>
<organism evidence="4 5">
    <name type="scientific">Pochonia chlamydosporia 170</name>
    <dbReference type="NCBI Taxonomy" id="1380566"/>
    <lineage>
        <taxon>Eukaryota</taxon>
        <taxon>Fungi</taxon>
        <taxon>Dikarya</taxon>
        <taxon>Ascomycota</taxon>
        <taxon>Pezizomycotina</taxon>
        <taxon>Sordariomycetes</taxon>
        <taxon>Hypocreomycetidae</taxon>
        <taxon>Hypocreales</taxon>
        <taxon>Clavicipitaceae</taxon>
        <taxon>Pochonia</taxon>
    </lineage>
</organism>
<evidence type="ECO:0000313" key="5">
    <source>
        <dbReference type="Proteomes" id="UP000078397"/>
    </source>
</evidence>
<protein>
    <submittedName>
        <fullName evidence="4">Zinc finger protein 1</fullName>
    </submittedName>
</protein>
<reference evidence="4 5" key="1">
    <citation type="journal article" date="2016" name="PLoS Pathog.">
        <title>Biosynthesis of antibiotic leucinostatins in bio-control fungus Purpureocillium lilacinum and their inhibition on phytophthora revealed by genome mining.</title>
        <authorList>
            <person name="Wang G."/>
            <person name="Liu Z."/>
            <person name="Lin R."/>
            <person name="Li E."/>
            <person name="Mao Z."/>
            <person name="Ling J."/>
            <person name="Yang Y."/>
            <person name="Yin W.B."/>
            <person name="Xie B."/>
        </authorList>
    </citation>
    <scope>NUCLEOTIDE SEQUENCE [LARGE SCALE GENOMIC DNA]</scope>
    <source>
        <strain evidence="4">170</strain>
    </source>
</reference>
<dbReference type="Proteomes" id="UP000078397">
    <property type="component" value="Unassembled WGS sequence"/>
</dbReference>
<name>A0A219AR16_METCM</name>
<evidence type="ECO:0000256" key="2">
    <source>
        <dbReference type="SAM" id="MobiDB-lite"/>
    </source>
</evidence>
<dbReference type="AlphaFoldDB" id="A0A219AR16"/>